<dbReference type="PANTHER" id="PTHR15446:SF2">
    <property type="entry name" value="UROPLAKIN-3B-LIKE PROTEIN 1-RELATED"/>
    <property type="match status" value="1"/>
</dbReference>
<sequence length="245" mass="27029">MSFHIHLWLLLTLSAVAADYSSYIPQLIIKPFQGRVTATTFILDKPQCLFDRTSTNNVWLFVANKTVQLDNNQLSKSAPYSSFSSLGYYRTLRTVEKTFPCNDVANYIRVGSETSCSDSDNCNGPLISPGPYRVKFVVLDSNGALVDQTGWSGPITLHQGKRASSIDTWPGGRSGGMIVITSILSILLATFLVCLIGTFIVGRKNIICCKRTEEIENTVPQVVNMKNYKTHHAPENTDLCSQPVA</sequence>
<organism evidence="3 4">
    <name type="scientific">Eleutherodactylus coqui</name>
    <name type="common">Puerto Rican coqui</name>
    <dbReference type="NCBI Taxonomy" id="57060"/>
    <lineage>
        <taxon>Eukaryota</taxon>
        <taxon>Metazoa</taxon>
        <taxon>Chordata</taxon>
        <taxon>Craniata</taxon>
        <taxon>Vertebrata</taxon>
        <taxon>Euteleostomi</taxon>
        <taxon>Amphibia</taxon>
        <taxon>Batrachia</taxon>
        <taxon>Anura</taxon>
        <taxon>Neobatrachia</taxon>
        <taxon>Hyloidea</taxon>
        <taxon>Eleutherodactylidae</taxon>
        <taxon>Eleutherodactylinae</taxon>
        <taxon>Eleutherodactylus</taxon>
        <taxon>Eleutherodactylus</taxon>
    </lineage>
</organism>
<keyword evidence="1" id="KW-0472">Membrane</keyword>
<evidence type="ECO:0000313" key="3">
    <source>
        <dbReference type="EMBL" id="KAG9462191.1"/>
    </source>
</evidence>
<dbReference type="OrthoDB" id="9939598at2759"/>
<feature type="chain" id="PRO_5035277332" evidence="2">
    <location>
        <begin position="19"/>
        <end position="245"/>
    </location>
</feature>
<dbReference type="InterPro" id="IPR024831">
    <property type="entry name" value="Uroplakin-3"/>
</dbReference>
<name>A0A8J6EC03_ELECQ</name>
<gene>
    <name evidence="3" type="ORF">GDO78_014755</name>
</gene>
<evidence type="ECO:0000256" key="2">
    <source>
        <dbReference type="SAM" id="SignalP"/>
    </source>
</evidence>
<proteinExistence type="predicted"/>
<keyword evidence="1" id="KW-1133">Transmembrane helix</keyword>
<dbReference type="AlphaFoldDB" id="A0A8J6EC03"/>
<dbReference type="Proteomes" id="UP000770717">
    <property type="component" value="Unassembled WGS sequence"/>
</dbReference>
<feature type="transmembrane region" description="Helical" evidence="1">
    <location>
        <begin position="177"/>
        <end position="201"/>
    </location>
</feature>
<dbReference type="GO" id="GO:0016020">
    <property type="term" value="C:membrane"/>
    <property type="evidence" value="ECO:0007669"/>
    <property type="project" value="TreeGrafter"/>
</dbReference>
<protein>
    <submittedName>
        <fullName evidence="3">Uncharacterized protein</fullName>
    </submittedName>
</protein>
<dbReference type="PANTHER" id="PTHR15446">
    <property type="entry name" value="UROPLAKIN III"/>
    <property type="match status" value="1"/>
</dbReference>
<keyword evidence="4" id="KW-1185">Reference proteome</keyword>
<feature type="signal peptide" evidence="2">
    <location>
        <begin position="1"/>
        <end position="18"/>
    </location>
</feature>
<keyword evidence="2" id="KW-0732">Signal</keyword>
<reference evidence="3" key="1">
    <citation type="thesis" date="2020" institute="ProQuest LLC" country="789 East Eisenhower Parkway, Ann Arbor, MI, USA">
        <title>Comparative Genomics and Chromosome Evolution.</title>
        <authorList>
            <person name="Mudd A.B."/>
        </authorList>
    </citation>
    <scope>NUCLEOTIDE SEQUENCE</scope>
    <source>
        <strain evidence="3">HN-11 Male</strain>
        <tissue evidence="3">Kidney and liver</tissue>
    </source>
</reference>
<dbReference type="EMBL" id="WNTK01013056">
    <property type="protein sequence ID" value="KAG9462191.1"/>
    <property type="molecule type" value="Genomic_DNA"/>
</dbReference>
<accession>A0A8J6EC03</accession>
<evidence type="ECO:0000313" key="4">
    <source>
        <dbReference type="Proteomes" id="UP000770717"/>
    </source>
</evidence>
<keyword evidence="1" id="KW-0812">Transmembrane</keyword>
<comment type="caution">
    <text evidence="3">The sequence shown here is derived from an EMBL/GenBank/DDBJ whole genome shotgun (WGS) entry which is preliminary data.</text>
</comment>
<evidence type="ECO:0000256" key="1">
    <source>
        <dbReference type="SAM" id="Phobius"/>
    </source>
</evidence>